<name>A0A7C4PLM7_9CHLR</name>
<evidence type="ECO:0000256" key="4">
    <source>
        <dbReference type="ARBA" id="ARBA00022679"/>
    </source>
</evidence>
<dbReference type="Gene3D" id="3.40.50.300">
    <property type="entry name" value="P-loop containing nucleotide triphosphate hydrolases"/>
    <property type="match status" value="1"/>
</dbReference>
<accession>A0A7C4PLM7</accession>
<dbReference type="SUPFAM" id="SSF52540">
    <property type="entry name" value="P-loop containing nucleoside triphosphate hydrolases"/>
    <property type="match status" value="1"/>
</dbReference>
<keyword evidence="9" id="KW-0963">Cytoplasm</keyword>
<dbReference type="SMART" id="SM00072">
    <property type="entry name" value="GuKc"/>
    <property type="match status" value="1"/>
</dbReference>
<dbReference type="Pfam" id="PF00625">
    <property type="entry name" value="Guanylate_kin"/>
    <property type="match status" value="1"/>
</dbReference>
<organism evidence="11">
    <name type="scientific">Anaerolinea thermolimosa</name>
    <dbReference type="NCBI Taxonomy" id="229919"/>
    <lineage>
        <taxon>Bacteria</taxon>
        <taxon>Bacillati</taxon>
        <taxon>Chloroflexota</taxon>
        <taxon>Anaerolineae</taxon>
        <taxon>Anaerolineales</taxon>
        <taxon>Anaerolineaceae</taxon>
        <taxon>Anaerolinea</taxon>
    </lineage>
</organism>
<gene>
    <name evidence="9" type="primary">gmk</name>
    <name evidence="11" type="ORF">ENT37_07050</name>
</gene>
<dbReference type="PROSITE" id="PS00856">
    <property type="entry name" value="GUANYLATE_KINASE_1"/>
    <property type="match status" value="1"/>
</dbReference>
<evidence type="ECO:0000256" key="1">
    <source>
        <dbReference type="ARBA" id="ARBA00005790"/>
    </source>
</evidence>
<dbReference type="GO" id="GO:0004385">
    <property type="term" value="F:GMP kinase activity"/>
    <property type="evidence" value="ECO:0007669"/>
    <property type="project" value="UniProtKB-UniRule"/>
</dbReference>
<evidence type="ECO:0000313" key="11">
    <source>
        <dbReference type="EMBL" id="HGS21609.1"/>
    </source>
</evidence>
<dbReference type="InterPro" id="IPR008144">
    <property type="entry name" value="Guanylate_kin-like_dom"/>
</dbReference>
<keyword evidence="4 9" id="KW-0808">Transferase</keyword>
<feature type="binding site" evidence="9">
    <location>
        <begin position="28"/>
        <end position="35"/>
    </location>
    <ligand>
        <name>ATP</name>
        <dbReference type="ChEBI" id="CHEBI:30616"/>
    </ligand>
</feature>
<keyword evidence="7 9" id="KW-0067">ATP-binding</keyword>
<dbReference type="InterPro" id="IPR008145">
    <property type="entry name" value="GK/Ca_channel_bsu"/>
</dbReference>
<dbReference type="NCBIfam" id="TIGR03263">
    <property type="entry name" value="guanyl_kin"/>
    <property type="match status" value="1"/>
</dbReference>
<evidence type="ECO:0000256" key="8">
    <source>
        <dbReference type="ARBA" id="ARBA00030128"/>
    </source>
</evidence>
<comment type="catalytic activity">
    <reaction evidence="9">
        <text>GMP + ATP = GDP + ADP</text>
        <dbReference type="Rhea" id="RHEA:20780"/>
        <dbReference type="ChEBI" id="CHEBI:30616"/>
        <dbReference type="ChEBI" id="CHEBI:58115"/>
        <dbReference type="ChEBI" id="CHEBI:58189"/>
        <dbReference type="ChEBI" id="CHEBI:456216"/>
        <dbReference type="EC" id="2.7.4.8"/>
    </reaction>
</comment>
<dbReference type="InterPro" id="IPR027417">
    <property type="entry name" value="P-loop_NTPase"/>
</dbReference>
<evidence type="ECO:0000256" key="7">
    <source>
        <dbReference type="ARBA" id="ARBA00022840"/>
    </source>
</evidence>
<reference evidence="11" key="1">
    <citation type="journal article" date="2020" name="mSystems">
        <title>Genome- and Community-Level Interaction Insights into Carbon Utilization and Element Cycling Functions of Hydrothermarchaeota in Hydrothermal Sediment.</title>
        <authorList>
            <person name="Zhou Z."/>
            <person name="Liu Y."/>
            <person name="Xu W."/>
            <person name="Pan J."/>
            <person name="Luo Z.H."/>
            <person name="Li M."/>
        </authorList>
    </citation>
    <scope>NUCLEOTIDE SEQUENCE [LARGE SCALE GENOMIC DNA]</scope>
    <source>
        <strain evidence="11">SpSt-573</strain>
    </source>
</reference>
<dbReference type="EC" id="2.7.4.8" evidence="2 9"/>
<dbReference type="InterPro" id="IPR017665">
    <property type="entry name" value="Guanylate_kinase"/>
</dbReference>
<comment type="function">
    <text evidence="9">Essential for recycling GMP and indirectly, cGMP.</text>
</comment>
<comment type="subcellular location">
    <subcellularLocation>
        <location evidence="9">Cytoplasm</location>
    </subcellularLocation>
</comment>
<protein>
    <recommendedName>
        <fullName evidence="3 9">Guanylate kinase</fullName>
        <ecNumber evidence="2 9">2.7.4.8</ecNumber>
    </recommendedName>
    <alternativeName>
        <fullName evidence="8 9">GMP kinase</fullName>
    </alternativeName>
</protein>
<proteinExistence type="inferred from homology"/>
<dbReference type="GO" id="GO:0005524">
    <property type="term" value="F:ATP binding"/>
    <property type="evidence" value="ECO:0007669"/>
    <property type="project" value="UniProtKB-UniRule"/>
</dbReference>
<evidence type="ECO:0000256" key="2">
    <source>
        <dbReference type="ARBA" id="ARBA00012961"/>
    </source>
</evidence>
<dbReference type="HAMAP" id="MF_00328">
    <property type="entry name" value="Guanylate_kinase"/>
    <property type="match status" value="1"/>
</dbReference>
<dbReference type="GO" id="GO:0005829">
    <property type="term" value="C:cytosol"/>
    <property type="evidence" value="ECO:0007669"/>
    <property type="project" value="TreeGrafter"/>
</dbReference>
<keyword evidence="5 9" id="KW-0547">Nucleotide-binding</keyword>
<dbReference type="FunFam" id="3.30.63.10:FF:000002">
    <property type="entry name" value="Guanylate kinase 1"/>
    <property type="match status" value="1"/>
</dbReference>
<evidence type="ECO:0000259" key="10">
    <source>
        <dbReference type="PROSITE" id="PS50052"/>
    </source>
</evidence>
<dbReference type="Gene3D" id="3.30.63.10">
    <property type="entry name" value="Guanylate Kinase phosphate binding domain"/>
    <property type="match status" value="1"/>
</dbReference>
<feature type="domain" description="Guanylate kinase-like" evidence="10">
    <location>
        <begin position="21"/>
        <end position="201"/>
    </location>
</feature>
<dbReference type="CDD" id="cd00071">
    <property type="entry name" value="GMPK"/>
    <property type="match status" value="1"/>
</dbReference>
<comment type="similarity">
    <text evidence="1 9">Belongs to the guanylate kinase family.</text>
</comment>
<dbReference type="NCBIfam" id="NF011325">
    <property type="entry name" value="PRK14738.1"/>
    <property type="match status" value="1"/>
</dbReference>
<evidence type="ECO:0000256" key="6">
    <source>
        <dbReference type="ARBA" id="ARBA00022777"/>
    </source>
</evidence>
<evidence type="ECO:0000256" key="9">
    <source>
        <dbReference type="HAMAP-Rule" id="MF_00328"/>
    </source>
</evidence>
<evidence type="ECO:0000256" key="3">
    <source>
        <dbReference type="ARBA" id="ARBA00016296"/>
    </source>
</evidence>
<evidence type="ECO:0000256" key="5">
    <source>
        <dbReference type="ARBA" id="ARBA00022741"/>
    </source>
</evidence>
<comment type="caution">
    <text evidence="11">The sequence shown here is derived from an EMBL/GenBank/DDBJ whole genome shotgun (WGS) entry which is preliminary data.</text>
</comment>
<dbReference type="AlphaFoldDB" id="A0A7C4PLM7"/>
<dbReference type="PANTHER" id="PTHR23117">
    <property type="entry name" value="GUANYLATE KINASE-RELATED"/>
    <property type="match status" value="1"/>
</dbReference>
<dbReference type="EMBL" id="DSYK01000350">
    <property type="protein sequence ID" value="HGS21609.1"/>
    <property type="molecule type" value="Genomic_DNA"/>
</dbReference>
<sequence>MNSINEPPREHLSFDLYHPQPLVVVISGPSGVGKDAVLKAMQARGLPYHFVVTMTSRPPRENEINGVDYFFTTREHFEELIRQNEFIEWALVYDDYKGVPKSQIRQALASGKDVILRVDVQGAATFRKLCPEAVLIFLIPQDEAEWMERLKNRKTETPESLKLRLETARAELERLNEFDYVVVNANDRLDEAVDTIVDIINAEHHRVHPRRSCV</sequence>
<dbReference type="PANTHER" id="PTHR23117:SF13">
    <property type="entry name" value="GUANYLATE KINASE"/>
    <property type="match status" value="1"/>
</dbReference>
<keyword evidence="6 9" id="KW-0418">Kinase</keyword>
<dbReference type="PROSITE" id="PS50052">
    <property type="entry name" value="GUANYLATE_KINASE_2"/>
    <property type="match status" value="1"/>
</dbReference>
<dbReference type="InterPro" id="IPR020590">
    <property type="entry name" value="Guanylate_kinase_CS"/>
</dbReference>